<accession>A0AAW0QDG7</accession>
<feature type="region of interest" description="Disordered" evidence="3">
    <location>
        <begin position="1"/>
        <end position="111"/>
    </location>
</feature>
<feature type="compositionally biased region" description="Low complexity" evidence="3">
    <location>
        <begin position="61"/>
        <end position="83"/>
    </location>
</feature>
<protein>
    <recommendedName>
        <fullName evidence="4">Nuclear speckle splicing regulatory protein 1 N-terminal domain-containing protein</fullName>
    </recommendedName>
</protein>
<sequence>MSKPGLSYGLNLKKAANSKPAPPKRKPIFGGDDDSDDDGANNSSGPQATKITELDDDDFSSKPSLLNKKGSKLPNKLGNNKKPQISMFGDLSSSLESRKHQEKAEELDPSIYDYDGVYDSLKPEKVAAPEDVDRRPKYMKSLLQSAAVRRRDALIAEEKKVAREREEEGDEYADKEKFVTEAYKKQQEENRRIEAEERLREEEEAKKNKGGGMTAFYKDLLNRGDQRHAEMMKAAEDKAKSGPQSADDKPQDQDQTKAKTEADVAKDINSKGGSVAINDDGQVVDKRELLRGGLNLGAKKKPDVRKDQREPERRLDRFSTGFVGAGGKQSMRERQSRMMEEQLAQSLKRSMEEEAEEREKVERAAKSRKTDGEISSAKERYLARKAAAAAAAKE</sequence>
<dbReference type="Proteomes" id="UP001392437">
    <property type="component" value="Unassembled WGS sequence"/>
</dbReference>
<comment type="caution">
    <text evidence="5">The sequence shown here is derived from an EMBL/GenBank/DDBJ whole genome shotgun (WGS) entry which is preliminary data.</text>
</comment>
<dbReference type="GO" id="GO:0000381">
    <property type="term" value="P:regulation of alternative mRNA splicing, via spliceosome"/>
    <property type="evidence" value="ECO:0007669"/>
    <property type="project" value="InterPro"/>
</dbReference>
<proteinExistence type="inferred from homology"/>
<feature type="compositionally biased region" description="Basic and acidic residues" evidence="3">
    <location>
        <begin position="349"/>
        <end position="379"/>
    </location>
</feature>
<dbReference type="PANTHER" id="PTHR47845:SF1">
    <property type="entry name" value="NUCLEAR SPECKLE SPLICING REGULATORY PROTEIN 1 HOMOLOG"/>
    <property type="match status" value="1"/>
</dbReference>
<feature type="compositionally biased region" description="Basic and acidic residues" evidence="3">
    <location>
        <begin position="330"/>
        <end position="340"/>
    </location>
</feature>
<dbReference type="InterPro" id="IPR053246">
    <property type="entry name" value="NS_splicing_regulatory_protein"/>
</dbReference>
<feature type="compositionally biased region" description="Basic and acidic residues" evidence="3">
    <location>
        <begin position="96"/>
        <end position="106"/>
    </location>
</feature>
<feature type="compositionally biased region" description="Basic and acidic residues" evidence="3">
    <location>
        <begin position="183"/>
        <end position="207"/>
    </location>
</feature>
<evidence type="ECO:0000259" key="4">
    <source>
        <dbReference type="Pfam" id="PF09745"/>
    </source>
</evidence>
<organism evidence="5 6">
    <name type="scientific">Apiospora kogelbergensis</name>
    <dbReference type="NCBI Taxonomy" id="1337665"/>
    <lineage>
        <taxon>Eukaryota</taxon>
        <taxon>Fungi</taxon>
        <taxon>Dikarya</taxon>
        <taxon>Ascomycota</taxon>
        <taxon>Pezizomycotina</taxon>
        <taxon>Sordariomycetes</taxon>
        <taxon>Xylariomycetidae</taxon>
        <taxon>Amphisphaeriales</taxon>
        <taxon>Apiosporaceae</taxon>
        <taxon>Apiospora</taxon>
    </lineage>
</organism>
<evidence type="ECO:0000256" key="3">
    <source>
        <dbReference type="SAM" id="MobiDB-lite"/>
    </source>
</evidence>
<feature type="compositionally biased region" description="Basic and acidic residues" evidence="3">
    <location>
        <begin position="300"/>
        <end position="317"/>
    </location>
</feature>
<dbReference type="InterPro" id="IPR018612">
    <property type="entry name" value="NSRP1_N"/>
</dbReference>
<dbReference type="EMBL" id="JAQQWP010000011">
    <property type="protein sequence ID" value="KAK8095853.1"/>
    <property type="molecule type" value="Genomic_DNA"/>
</dbReference>
<feature type="region of interest" description="Disordered" evidence="3">
    <location>
        <begin position="183"/>
        <end position="279"/>
    </location>
</feature>
<evidence type="ECO:0000313" key="5">
    <source>
        <dbReference type="EMBL" id="KAK8095853.1"/>
    </source>
</evidence>
<keyword evidence="6" id="KW-1185">Reference proteome</keyword>
<evidence type="ECO:0000313" key="6">
    <source>
        <dbReference type="Proteomes" id="UP001392437"/>
    </source>
</evidence>
<feature type="region of interest" description="Disordered" evidence="3">
    <location>
        <begin position="294"/>
        <end position="379"/>
    </location>
</feature>
<evidence type="ECO:0000256" key="2">
    <source>
        <dbReference type="ARBA" id="ARBA00023054"/>
    </source>
</evidence>
<dbReference type="AlphaFoldDB" id="A0AAW0QDG7"/>
<feature type="compositionally biased region" description="Basic and acidic residues" evidence="3">
    <location>
        <begin position="220"/>
        <end position="269"/>
    </location>
</feature>
<dbReference type="Pfam" id="PF09745">
    <property type="entry name" value="NSRP1_N"/>
    <property type="match status" value="1"/>
</dbReference>
<evidence type="ECO:0000256" key="1">
    <source>
        <dbReference type="ARBA" id="ARBA00010126"/>
    </source>
</evidence>
<reference evidence="5 6" key="1">
    <citation type="submission" date="2023-01" db="EMBL/GenBank/DDBJ databases">
        <title>Analysis of 21 Apiospora genomes using comparative genomics revels a genus with tremendous synthesis potential of carbohydrate active enzymes and secondary metabolites.</title>
        <authorList>
            <person name="Sorensen T."/>
        </authorList>
    </citation>
    <scope>NUCLEOTIDE SEQUENCE [LARGE SCALE GENOMIC DNA]</scope>
    <source>
        <strain evidence="5 6">CBS 117206</strain>
    </source>
</reference>
<keyword evidence="2" id="KW-0175">Coiled coil</keyword>
<dbReference type="PANTHER" id="PTHR47845">
    <property type="entry name" value="NUCLEAR SPECKLE SPLICING REGULATORY PROTEIN 1 HOMOLOG"/>
    <property type="match status" value="1"/>
</dbReference>
<comment type="similarity">
    <text evidence="1">Belongs to the NSRP1 family.</text>
</comment>
<name>A0AAW0QDG7_9PEZI</name>
<gene>
    <name evidence="5" type="ORF">PG999_013875</name>
</gene>
<feature type="domain" description="Nuclear speckle splicing regulatory protein 1 N-terminal" evidence="4">
    <location>
        <begin position="98"/>
        <end position="210"/>
    </location>
</feature>